<dbReference type="OrthoDB" id="1074291at2759"/>
<dbReference type="InterPro" id="IPR032675">
    <property type="entry name" value="LRR_dom_sf"/>
</dbReference>
<protein>
    <submittedName>
        <fullName evidence="1">GP46-like surface antigen, putative</fullName>
    </submittedName>
</protein>
<organism evidence="1 2">
    <name type="scientific">Bodo saltans</name>
    <name type="common">Flagellated protozoan</name>
    <dbReference type="NCBI Taxonomy" id="75058"/>
    <lineage>
        <taxon>Eukaryota</taxon>
        <taxon>Discoba</taxon>
        <taxon>Euglenozoa</taxon>
        <taxon>Kinetoplastea</taxon>
        <taxon>Metakinetoplastina</taxon>
        <taxon>Eubodonida</taxon>
        <taxon>Bodonidae</taxon>
        <taxon>Bodo</taxon>
    </lineage>
</organism>
<gene>
    <name evidence="1" type="ORF">BSAL_01405</name>
</gene>
<evidence type="ECO:0000313" key="2">
    <source>
        <dbReference type="Proteomes" id="UP000051952"/>
    </source>
</evidence>
<proteinExistence type="predicted"/>
<keyword evidence="2" id="KW-1185">Reference proteome</keyword>
<dbReference type="PANTHER" id="PTHR48010">
    <property type="entry name" value="OS05G0588300 PROTEIN"/>
    <property type="match status" value="1"/>
</dbReference>
<sequence length="457" mass="48445">TLPAVYGPSFKQIVNVLISSTRISGSIPNEWGSWAATVQSIQLYLNSLTGTLPPSFGNFSKLQSLNFAMNNLSGEVPVVAWSKLRGVQSITFQDNPHLYGSIPESWNSVFVAGSFVGLPSMVSVCRSHICAAKLSALPLGYGCIPVSAIPLLATVDASNMVGVLSQITWLRSVACNASVAPPAQHTVTESHTRLIPVHAIDRAAAKLSESQRVTVATAAAIGTTIMILQFLPSSVGGAGSMHALQATTVVQHLRQLCLSQDASGNSYDYSNDVGANADNAVCCDAGTSPTQLSVGSGVHEAPLAGAIIGNTILVAAISGARLLLQYFLVRKCHLQLVEERDTRCGTDAPPKAGDSHHVLVLDDCPALMSVLQTMAQLTHGGIVASLWVPFTALFTPTVAAGNVERKWRRGCSLGRFWCLGVGSALDCFREGRSVRKICTTHKSDVSPQSRSRREIEQ</sequence>
<feature type="non-terminal residue" evidence="1">
    <location>
        <position position="1"/>
    </location>
</feature>
<dbReference type="EMBL" id="CYKH01001508">
    <property type="protein sequence ID" value="CUG87405.1"/>
    <property type="molecule type" value="Genomic_DNA"/>
</dbReference>
<dbReference type="PANTHER" id="PTHR48010:SF58">
    <property type="entry name" value="RECEPTOR PROTEIN KINASE-LIKE PROTEIN ZAR1"/>
    <property type="match status" value="1"/>
</dbReference>
<dbReference type="InterPro" id="IPR050994">
    <property type="entry name" value="At_inactive_RLKs"/>
</dbReference>
<dbReference type="VEuPathDB" id="TriTrypDB:BSAL_01405"/>
<dbReference type="SUPFAM" id="SSF52058">
    <property type="entry name" value="L domain-like"/>
    <property type="match status" value="1"/>
</dbReference>
<reference evidence="2" key="1">
    <citation type="submission" date="2015-09" db="EMBL/GenBank/DDBJ databases">
        <authorList>
            <consortium name="Pathogen Informatics"/>
        </authorList>
    </citation>
    <scope>NUCLEOTIDE SEQUENCE [LARGE SCALE GENOMIC DNA]</scope>
    <source>
        <strain evidence="2">Lake Konstanz</strain>
    </source>
</reference>
<accession>A0A0S4JBS2</accession>
<name>A0A0S4JBS2_BODSA</name>
<evidence type="ECO:0000313" key="1">
    <source>
        <dbReference type="EMBL" id="CUG87405.1"/>
    </source>
</evidence>
<dbReference type="AlphaFoldDB" id="A0A0S4JBS2"/>
<dbReference type="Proteomes" id="UP000051952">
    <property type="component" value="Unassembled WGS sequence"/>
</dbReference>
<dbReference type="Gene3D" id="3.80.10.10">
    <property type="entry name" value="Ribonuclease Inhibitor"/>
    <property type="match status" value="1"/>
</dbReference>